<reference evidence="2 3" key="1">
    <citation type="submission" date="2020-04" db="EMBL/GenBank/DDBJ databases">
        <authorList>
            <person name="Alioto T."/>
            <person name="Alioto T."/>
            <person name="Gomez Garrido J."/>
        </authorList>
    </citation>
    <scope>NUCLEOTIDE SEQUENCE [LARGE SCALE GENOMIC DNA]</scope>
</reference>
<organism evidence="2 3">
    <name type="scientific">Cloeon dipterum</name>
    <dbReference type="NCBI Taxonomy" id="197152"/>
    <lineage>
        <taxon>Eukaryota</taxon>
        <taxon>Metazoa</taxon>
        <taxon>Ecdysozoa</taxon>
        <taxon>Arthropoda</taxon>
        <taxon>Hexapoda</taxon>
        <taxon>Insecta</taxon>
        <taxon>Pterygota</taxon>
        <taxon>Palaeoptera</taxon>
        <taxon>Ephemeroptera</taxon>
        <taxon>Pisciforma</taxon>
        <taxon>Baetidae</taxon>
        <taxon>Cloeon</taxon>
    </lineage>
</organism>
<feature type="region of interest" description="Disordered" evidence="1">
    <location>
        <begin position="50"/>
        <end position="94"/>
    </location>
</feature>
<name>A0A8S1E4G0_9INSE</name>
<dbReference type="AlphaFoldDB" id="A0A8S1E4G0"/>
<protein>
    <submittedName>
        <fullName evidence="2">Uncharacterized protein</fullName>
    </submittedName>
</protein>
<evidence type="ECO:0000313" key="2">
    <source>
        <dbReference type="EMBL" id="CAB3387387.1"/>
    </source>
</evidence>
<accession>A0A8S1E4G0</accession>
<keyword evidence="3" id="KW-1185">Reference proteome</keyword>
<evidence type="ECO:0000256" key="1">
    <source>
        <dbReference type="SAM" id="MobiDB-lite"/>
    </source>
</evidence>
<sequence length="94" mass="10308">MALNFMHGRAESVDAASNRRIGGGLRVDKSRVVVRGASAAAELDAVTKSTPWMDPVPFRGKSHRDPQPPTSFFARHQVSSQRLVDRPLTSAEHE</sequence>
<comment type="caution">
    <text evidence="2">The sequence shown here is derived from an EMBL/GenBank/DDBJ whole genome shotgun (WGS) entry which is preliminary data.</text>
</comment>
<gene>
    <name evidence="2" type="ORF">CLODIP_2_CD09192</name>
</gene>
<evidence type="ECO:0000313" key="3">
    <source>
        <dbReference type="Proteomes" id="UP000494165"/>
    </source>
</evidence>
<dbReference type="Proteomes" id="UP000494165">
    <property type="component" value="Unassembled WGS sequence"/>
</dbReference>
<dbReference type="EMBL" id="CADEPI010000569">
    <property type="protein sequence ID" value="CAB3387387.1"/>
    <property type="molecule type" value="Genomic_DNA"/>
</dbReference>
<proteinExistence type="predicted"/>